<gene>
    <name evidence="3" type="ORF">BN1205_023170</name>
</gene>
<proteinExistence type="predicted"/>
<organism evidence="3">
    <name type="scientific">Toxoplasma gondii (strain ATCC 50861 / VEG)</name>
    <dbReference type="NCBI Taxonomy" id="432359"/>
    <lineage>
        <taxon>Eukaryota</taxon>
        <taxon>Sar</taxon>
        <taxon>Alveolata</taxon>
        <taxon>Apicomplexa</taxon>
        <taxon>Conoidasida</taxon>
        <taxon>Coccidia</taxon>
        <taxon>Eucoccidiorida</taxon>
        <taxon>Eimeriorina</taxon>
        <taxon>Sarcocystidae</taxon>
        <taxon>Toxoplasma</taxon>
    </lineage>
</organism>
<evidence type="ECO:0000256" key="2">
    <source>
        <dbReference type="SAM" id="MobiDB-lite"/>
    </source>
</evidence>
<feature type="region of interest" description="Disordered" evidence="2">
    <location>
        <begin position="1"/>
        <end position="20"/>
    </location>
</feature>
<accession>A0A0F7UXJ7</accession>
<keyword evidence="1" id="KW-0175">Coiled coil</keyword>
<dbReference type="AlphaFoldDB" id="A0A0F7UXJ7"/>
<reference evidence="3" key="1">
    <citation type="journal article" date="2015" name="PLoS ONE">
        <title>Comprehensive Evaluation of Toxoplasma gondii VEG and Neospora caninum LIV Genomes with Tachyzoite Stage Transcriptome and Proteome Defines Novel Transcript Features.</title>
        <authorList>
            <person name="Ramaprasad A."/>
            <person name="Mourier T."/>
            <person name="Naeem R."/>
            <person name="Malas T.B."/>
            <person name="Moussa E."/>
            <person name="Panigrahi A."/>
            <person name="Vermont S.J."/>
            <person name="Otto T.D."/>
            <person name="Wastling J."/>
            <person name="Pain A."/>
        </authorList>
    </citation>
    <scope>NUCLEOTIDE SEQUENCE</scope>
    <source>
        <strain evidence="3">VEG</strain>
    </source>
</reference>
<dbReference type="EMBL" id="LN714498">
    <property type="protein sequence ID" value="CEL74927.1"/>
    <property type="molecule type" value="Genomic_DNA"/>
</dbReference>
<feature type="coiled-coil region" evidence="1">
    <location>
        <begin position="159"/>
        <end position="186"/>
    </location>
</feature>
<protein>
    <submittedName>
        <fullName evidence="3">Uncharacterized protein</fullName>
    </submittedName>
</protein>
<evidence type="ECO:0000256" key="1">
    <source>
        <dbReference type="SAM" id="Coils"/>
    </source>
</evidence>
<name>A0A0F7UXJ7_TOXGV</name>
<sequence>MDVIHTTSNGQGRLLPSPCPGSKKLRLHTDNSPESHNCLESVGASIHSLSLTIKNHAVEGNPQSVIRTCWFYIGSFSANPLNARLQKHLLEIRRELAAAEKFEAAVEKACKPLLLSLENLVGSSSDSSAGILPSVLLTEKMVETASEVRSVIDTVFKKRDSLSVKRDRLKEQVEEAAALMNSNQGEVKQVRFDAADVSLHLT</sequence>
<feature type="compositionally biased region" description="Polar residues" evidence="2">
    <location>
        <begin position="1"/>
        <end position="11"/>
    </location>
</feature>
<evidence type="ECO:0000313" key="3">
    <source>
        <dbReference type="EMBL" id="CEL74927.1"/>
    </source>
</evidence>